<dbReference type="Proteomes" id="UP000839644">
    <property type="component" value="Unassembled WGS sequence"/>
</dbReference>
<dbReference type="EMBL" id="AAAFYZ010000052">
    <property type="protein sequence ID" value="EAB8478172.1"/>
    <property type="molecule type" value="Genomic_DNA"/>
</dbReference>
<dbReference type="AlphaFoldDB" id="A0A3Y9C2N0"/>
<comment type="caution">
    <text evidence="1">The sequence shown here is derived from an EMBL/GenBank/DDBJ whole genome shotgun (WGS) entry which is preliminary data.</text>
</comment>
<gene>
    <name evidence="1" type="ORF">AU894_18485</name>
</gene>
<evidence type="ECO:0000313" key="1">
    <source>
        <dbReference type="EMBL" id="EAB8478172.1"/>
    </source>
</evidence>
<protein>
    <submittedName>
        <fullName evidence="1">Uncharacterized protein</fullName>
    </submittedName>
</protein>
<reference evidence="1" key="1">
    <citation type="submission" date="2018-08" db="EMBL/GenBank/DDBJ databases">
        <authorList>
            <person name="Ashton P.M."/>
            <person name="Dallman T."/>
            <person name="Nair S."/>
            <person name="De Pinna E."/>
            <person name="Peters T."/>
            <person name="Grant K."/>
        </authorList>
    </citation>
    <scope>NUCLEOTIDE SEQUENCE [LARGE SCALE GENOMIC DNA]</scope>
    <source>
        <strain evidence="1">43913</strain>
    </source>
</reference>
<organism evidence="1">
    <name type="scientific">Salmonella enterica subsp. enterica serovar Java</name>
    <dbReference type="NCBI Taxonomy" id="224729"/>
    <lineage>
        <taxon>Bacteria</taxon>
        <taxon>Pseudomonadati</taxon>
        <taxon>Pseudomonadota</taxon>
        <taxon>Gammaproteobacteria</taxon>
        <taxon>Enterobacterales</taxon>
        <taxon>Enterobacteriaceae</taxon>
        <taxon>Salmonella</taxon>
    </lineage>
</organism>
<proteinExistence type="predicted"/>
<sequence>MDIFATFFPVFFWFSSYLGCRGFALTRMFFEADCVQAVQQNISCPFFLSRFRYYASHPMICHHTMKVSFLWHCFPESGYNQVMHFSVIFMESPDG</sequence>
<accession>A0A3Y9C2N0</accession>
<name>A0A3Y9C2N0_SALEB</name>